<dbReference type="AlphaFoldDB" id="A0A251S438"/>
<dbReference type="Gramene" id="mRNA:HanXRQr2_Chr03g0125891">
    <property type="protein sequence ID" value="CDS:HanXRQr2_Chr03g0125891.1"/>
    <property type="gene ID" value="HanXRQr2_Chr03g0125891"/>
</dbReference>
<accession>A0A251S438</accession>
<gene>
    <name evidence="3" type="ORF">HannXRQ_Chr16g0532891</name>
    <name evidence="2" type="ORF">HanXRQr2_Chr03g0125891</name>
</gene>
<name>A0A251S438_HELAN</name>
<dbReference type="EMBL" id="MNCJ02000318">
    <property type="protein sequence ID" value="KAF5815693.1"/>
    <property type="molecule type" value="Genomic_DNA"/>
</dbReference>
<keyword evidence="2" id="KW-0012">Acyltransferase</keyword>
<reference evidence="3" key="2">
    <citation type="submission" date="2017-02" db="EMBL/GenBank/DDBJ databases">
        <title>Sunflower complete genome.</title>
        <authorList>
            <person name="Langlade N."/>
            <person name="Munos S."/>
        </authorList>
    </citation>
    <scope>NUCLEOTIDE SEQUENCE [LARGE SCALE GENOMIC DNA]</scope>
    <source>
        <tissue evidence="3">Leaves</tissue>
    </source>
</reference>
<protein>
    <submittedName>
        <fullName evidence="2">Very-long-chain 3-oxoacyl-CoA synthase</fullName>
        <ecNumber evidence="2">2.3.1.199</ecNumber>
    </submittedName>
</protein>
<dbReference type="EC" id="2.3.1.199" evidence="2"/>
<reference evidence="2" key="3">
    <citation type="submission" date="2020-06" db="EMBL/GenBank/DDBJ databases">
        <title>Helianthus annuus Genome sequencing and assembly Release 2.</title>
        <authorList>
            <person name="Gouzy J."/>
            <person name="Langlade N."/>
            <person name="Munos S."/>
        </authorList>
    </citation>
    <scope>NUCLEOTIDE SEQUENCE</scope>
    <source>
        <tissue evidence="2">Leaves</tissue>
    </source>
</reference>
<dbReference type="InParanoid" id="A0A251S438"/>
<evidence type="ECO:0000313" key="4">
    <source>
        <dbReference type="Proteomes" id="UP000215914"/>
    </source>
</evidence>
<keyword evidence="1" id="KW-0812">Transmembrane</keyword>
<dbReference type="EMBL" id="CM007905">
    <property type="protein sequence ID" value="OTF93438.1"/>
    <property type="molecule type" value="Genomic_DNA"/>
</dbReference>
<dbReference type="GO" id="GO:0009922">
    <property type="term" value="F:fatty acid elongase activity"/>
    <property type="evidence" value="ECO:0007669"/>
    <property type="project" value="UniProtKB-EC"/>
</dbReference>
<keyword evidence="1" id="KW-1133">Transmembrane helix</keyword>
<organism evidence="3 4">
    <name type="scientific">Helianthus annuus</name>
    <name type="common">Common sunflower</name>
    <dbReference type="NCBI Taxonomy" id="4232"/>
    <lineage>
        <taxon>Eukaryota</taxon>
        <taxon>Viridiplantae</taxon>
        <taxon>Streptophyta</taxon>
        <taxon>Embryophyta</taxon>
        <taxon>Tracheophyta</taxon>
        <taxon>Spermatophyta</taxon>
        <taxon>Magnoliopsida</taxon>
        <taxon>eudicotyledons</taxon>
        <taxon>Gunneridae</taxon>
        <taxon>Pentapetalae</taxon>
        <taxon>asterids</taxon>
        <taxon>campanulids</taxon>
        <taxon>Asterales</taxon>
        <taxon>Asteraceae</taxon>
        <taxon>Asteroideae</taxon>
        <taxon>Heliantheae alliance</taxon>
        <taxon>Heliantheae</taxon>
        <taxon>Helianthus</taxon>
    </lineage>
</organism>
<sequence>MIVFLIEASHMNLATSVGYGFIYNTISFLYFGSIVYIMTRPRHVFLVDYVCSAIAVGQPESATKLRTCN</sequence>
<dbReference type="Proteomes" id="UP000215914">
    <property type="component" value="Chromosome 16"/>
</dbReference>
<evidence type="ECO:0000313" key="2">
    <source>
        <dbReference type="EMBL" id="KAF5815693.1"/>
    </source>
</evidence>
<keyword evidence="2" id="KW-0808">Transferase</keyword>
<evidence type="ECO:0000313" key="3">
    <source>
        <dbReference type="EMBL" id="OTF93438.1"/>
    </source>
</evidence>
<keyword evidence="4" id="KW-1185">Reference proteome</keyword>
<feature type="transmembrane region" description="Helical" evidence="1">
    <location>
        <begin position="20"/>
        <end position="39"/>
    </location>
</feature>
<evidence type="ECO:0000256" key="1">
    <source>
        <dbReference type="SAM" id="Phobius"/>
    </source>
</evidence>
<reference evidence="2 4" key="1">
    <citation type="journal article" date="2017" name="Nature">
        <title>The sunflower genome provides insights into oil metabolism, flowering and Asterid evolution.</title>
        <authorList>
            <person name="Badouin H."/>
            <person name="Gouzy J."/>
            <person name="Grassa C.J."/>
            <person name="Murat F."/>
            <person name="Staton S.E."/>
            <person name="Cottret L."/>
            <person name="Lelandais-Briere C."/>
            <person name="Owens G.L."/>
            <person name="Carrere S."/>
            <person name="Mayjonade B."/>
            <person name="Legrand L."/>
            <person name="Gill N."/>
            <person name="Kane N.C."/>
            <person name="Bowers J.E."/>
            <person name="Hubner S."/>
            <person name="Bellec A."/>
            <person name="Berard A."/>
            <person name="Berges H."/>
            <person name="Blanchet N."/>
            <person name="Boniface M.C."/>
            <person name="Brunel D."/>
            <person name="Catrice O."/>
            <person name="Chaidir N."/>
            <person name="Claudel C."/>
            <person name="Donnadieu C."/>
            <person name="Faraut T."/>
            <person name="Fievet G."/>
            <person name="Helmstetter N."/>
            <person name="King M."/>
            <person name="Knapp S.J."/>
            <person name="Lai Z."/>
            <person name="Le Paslier M.C."/>
            <person name="Lippi Y."/>
            <person name="Lorenzon L."/>
            <person name="Mandel J.R."/>
            <person name="Marage G."/>
            <person name="Marchand G."/>
            <person name="Marquand E."/>
            <person name="Bret-Mestries E."/>
            <person name="Morien E."/>
            <person name="Nambeesan S."/>
            <person name="Nguyen T."/>
            <person name="Pegot-Espagnet P."/>
            <person name="Pouilly N."/>
            <person name="Raftis F."/>
            <person name="Sallet E."/>
            <person name="Schiex T."/>
            <person name="Thomas J."/>
            <person name="Vandecasteele C."/>
            <person name="Vares D."/>
            <person name="Vear F."/>
            <person name="Vautrin S."/>
            <person name="Crespi M."/>
            <person name="Mangin B."/>
            <person name="Burke J.M."/>
            <person name="Salse J."/>
            <person name="Munos S."/>
            <person name="Vincourt P."/>
            <person name="Rieseberg L.H."/>
            <person name="Langlade N.B."/>
        </authorList>
    </citation>
    <scope>NUCLEOTIDE SEQUENCE [LARGE SCALE GENOMIC DNA]</scope>
    <source>
        <strain evidence="4">cv. SF193</strain>
        <tissue evidence="2">Leaves</tissue>
    </source>
</reference>
<keyword evidence="1" id="KW-0472">Membrane</keyword>
<proteinExistence type="predicted"/>